<accession>A0A1J1IX51</accession>
<protein>
    <submittedName>
        <fullName evidence="2">CLUMA_CG016582, isoform A</fullName>
    </submittedName>
</protein>
<reference evidence="2 3" key="1">
    <citation type="submission" date="2015-04" db="EMBL/GenBank/DDBJ databases">
        <authorList>
            <person name="Syromyatnikov M.Y."/>
            <person name="Popov V.N."/>
        </authorList>
    </citation>
    <scope>NUCLEOTIDE SEQUENCE [LARGE SCALE GENOMIC DNA]</scope>
</reference>
<evidence type="ECO:0000256" key="1">
    <source>
        <dbReference type="SAM" id="MobiDB-lite"/>
    </source>
</evidence>
<evidence type="ECO:0000313" key="3">
    <source>
        <dbReference type="Proteomes" id="UP000183832"/>
    </source>
</evidence>
<dbReference type="EMBL" id="CVRI01000059">
    <property type="protein sequence ID" value="CRL03734.1"/>
    <property type="molecule type" value="Genomic_DNA"/>
</dbReference>
<keyword evidence="3" id="KW-1185">Reference proteome</keyword>
<dbReference type="AlphaFoldDB" id="A0A1J1IX51"/>
<sequence length="76" mass="8847">MVFESIVADILNRYLGEYVENLDKGQLKIGIWGDKPNECSKLRHICLICEEEKKKKRSGMREKENNQTPFGIHPDL</sequence>
<dbReference type="OrthoDB" id="272810at2759"/>
<dbReference type="Proteomes" id="UP000183832">
    <property type="component" value="Unassembled WGS sequence"/>
</dbReference>
<organism evidence="2 3">
    <name type="scientific">Clunio marinus</name>
    <dbReference type="NCBI Taxonomy" id="568069"/>
    <lineage>
        <taxon>Eukaryota</taxon>
        <taxon>Metazoa</taxon>
        <taxon>Ecdysozoa</taxon>
        <taxon>Arthropoda</taxon>
        <taxon>Hexapoda</taxon>
        <taxon>Insecta</taxon>
        <taxon>Pterygota</taxon>
        <taxon>Neoptera</taxon>
        <taxon>Endopterygota</taxon>
        <taxon>Diptera</taxon>
        <taxon>Nematocera</taxon>
        <taxon>Chironomoidea</taxon>
        <taxon>Chironomidae</taxon>
        <taxon>Clunio</taxon>
    </lineage>
</organism>
<evidence type="ECO:0000313" key="2">
    <source>
        <dbReference type="EMBL" id="CRL03734.1"/>
    </source>
</evidence>
<dbReference type="STRING" id="568069.A0A1J1IX51"/>
<feature type="region of interest" description="Disordered" evidence="1">
    <location>
        <begin position="54"/>
        <end position="76"/>
    </location>
</feature>
<proteinExistence type="predicted"/>
<gene>
    <name evidence="2" type="ORF">CLUMA_CG016582</name>
</gene>
<name>A0A1J1IX51_9DIPT</name>